<dbReference type="RefSeq" id="WP_010940246.1">
    <property type="nucleotide sequence ID" value="NC_008751.1"/>
</dbReference>
<accession>A0A0H3A7H4</accession>
<evidence type="ECO:0000313" key="3">
    <source>
        <dbReference type="EMBL" id="ABM27408.1"/>
    </source>
</evidence>
<evidence type="ECO:0000313" key="4">
    <source>
        <dbReference type="Proteomes" id="UP000009173"/>
    </source>
</evidence>
<keyword evidence="1" id="KW-0175">Coiled coil</keyword>
<dbReference type="GO" id="GO:0009271">
    <property type="term" value="P:phage shock"/>
    <property type="evidence" value="ECO:0007669"/>
    <property type="project" value="InterPro"/>
</dbReference>
<organism evidence="3 4">
    <name type="scientific">Nitratidesulfovibrio vulgaris (strain DP4)</name>
    <name type="common">Desulfovibrio vulgaris</name>
    <dbReference type="NCBI Taxonomy" id="391774"/>
    <lineage>
        <taxon>Bacteria</taxon>
        <taxon>Pseudomonadati</taxon>
        <taxon>Thermodesulfobacteriota</taxon>
        <taxon>Desulfovibrionia</taxon>
        <taxon>Desulfovibrionales</taxon>
        <taxon>Desulfovibrionaceae</taxon>
        <taxon>Nitratidesulfovibrio</taxon>
    </lineage>
</organism>
<keyword evidence="2" id="KW-0472">Membrane</keyword>
<gene>
    <name evidence="3" type="ordered locus">Dvul_0385</name>
</gene>
<dbReference type="NCBIfam" id="TIGR02976">
    <property type="entry name" value="phageshock_pspB"/>
    <property type="match status" value="1"/>
</dbReference>
<dbReference type="Proteomes" id="UP000009173">
    <property type="component" value="Chromosome"/>
</dbReference>
<dbReference type="HOGENOM" id="CLU_2315773_0_0_7"/>
<feature type="transmembrane region" description="Helical" evidence="2">
    <location>
        <begin position="20"/>
        <end position="42"/>
    </location>
</feature>
<dbReference type="AlphaFoldDB" id="A0A0H3A7H4"/>
<keyword evidence="2" id="KW-0812">Transmembrane</keyword>
<proteinExistence type="predicted"/>
<name>A0A0H3A7H4_NITV4</name>
<keyword evidence="2" id="KW-1133">Transmembrane helix</keyword>
<protein>
    <submittedName>
        <fullName evidence="3">Putative phage shock protein B</fullName>
    </submittedName>
</protein>
<dbReference type="KEGG" id="dvl:Dvul_0385"/>
<reference evidence="4" key="1">
    <citation type="journal article" date="2009" name="Environ. Microbiol.">
        <title>Contribution of mobile genetic elements to Desulfovibrio vulgaris genome plasticity.</title>
        <authorList>
            <person name="Walker C.B."/>
            <person name="Stolyar S."/>
            <person name="Chivian D."/>
            <person name="Pinel N."/>
            <person name="Gabster J.A."/>
            <person name="Dehal P.S."/>
            <person name="He Z."/>
            <person name="Yang Z.K."/>
            <person name="Yen H.C."/>
            <person name="Zhou J."/>
            <person name="Wall J.D."/>
            <person name="Hazen T.C."/>
            <person name="Arkin A.P."/>
            <person name="Stahl D.A."/>
        </authorList>
    </citation>
    <scope>NUCLEOTIDE SEQUENCE [LARGE SCALE GENOMIC DNA]</scope>
    <source>
        <strain evidence="4">DP4</strain>
    </source>
</reference>
<evidence type="ECO:0000256" key="1">
    <source>
        <dbReference type="SAM" id="Coils"/>
    </source>
</evidence>
<sequence length="99" mass="11120">MFHGQLMVDGLEPVVHGMGSFMMLWFVVLPALVAVLLLVLIARMFRSRGSESAATDDVRLLQELHSTMDRLERRVEALETLLADDARRDDNGWRGGGRP</sequence>
<dbReference type="Pfam" id="PF06667">
    <property type="entry name" value="PspB"/>
    <property type="match status" value="1"/>
</dbReference>
<evidence type="ECO:0000256" key="2">
    <source>
        <dbReference type="SAM" id="Phobius"/>
    </source>
</evidence>
<dbReference type="InterPro" id="IPR009554">
    <property type="entry name" value="Phageshock_PspB"/>
</dbReference>
<dbReference type="EMBL" id="CP000527">
    <property type="protein sequence ID" value="ABM27408.1"/>
    <property type="molecule type" value="Genomic_DNA"/>
</dbReference>
<dbReference type="GO" id="GO:0006355">
    <property type="term" value="P:regulation of DNA-templated transcription"/>
    <property type="evidence" value="ECO:0007669"/>
    <property type="project" value="InterPro"/>
</dbReference>
<feature type="coiled-coil region" evidence="1">
    <location>
        <begin position="61"/>
        <end position="88"/>
    </location>
</feature>